<dbReference type="InterPro" id="IPR007867">
    <property type="entry name" value="GMC_OxRtase_C"/>
</dbReference>
<dbReference type="Gene3D" id="3.30.560.10">
    <property type="entry name" value="Glucose Oxidase, domain 3"/>
    <property type="match status" value="1"/>
</dbReference>
<evidence type="ECO:0000259" key="7">
    <source>
        <dbReference type="Pfam" id="PF05199"/>
    </source>
</evidence>
<dbReference type="Pfam" id="PF05199">
    <property type="entry name" value="GMC_oxred_C"/>
    <property type="match status" value="1"/>
</dbReference>
<protein>
    <recommendedName>
        <fullName evidence="10">Oxygen-dependent choline dehydrogenase</fullName>
    </recommendedName>
</protein>
<dbReference type="PANTHER" id="PTHR11552">
    <property type="entry name" value="GLUCOSE-METHANOL-CHOLINE GMC OXIDOREDUCTASE"/>
    <property type="match status" value="1"/>
</dbReference>
<accession>A0ABP1RLP2</accession>
<dbReference type="SUPFAM" id="SSF54373">
    <property type="entry name" value="FAD-linked reductases, C-terminal domain"/>
    <property type="match status" value="1"/>
</dbReference>
<evidence type="ECO:0000256" key="4">
    <source>
        <dbReference type="ARBA" id="ARBA00022827"/>
    </source>
</evidence>
<dbReference type="Gene3D" id="3.50.50.60">
    <property type="entry name" value="FAD/NAD(P)-binding domain"/>
    <property type="match status" value="1"/>
</dbReference>
<evidence type="ECO:0000256" key="5">
    <source>
        <dbReference type="SAM" id="SignalP"/>
    </source>
</evidence>
<dbReference type="InterPro" id="IPR000172">
    <property type="entry name" value="GMC_OxRdtase_N"/>
</dbReference>
<feature type="signal peptide" evidence="5">
    <location>
        <begin position="1"/>
        <end position="19"/>
    </location>
</feature>
<keyword evidence="5" id="KW-0732">Signal</keyword>
<comment type="caution">
    <text evidence="8">The sequence shown here is derived from an EMBL/GenBank/DDBJ whole genome shotgun (WGS) entry which is preliminary data.</text>
</comment>
<dbReference type="Proteomes" id="UP001642540">
    <property type="component" value="Unassembled WGS sequence"/>
</dbReference>
<evidence type="ECO:0000313" key="9">
    <source>
        <dbReference type="Proteomes" id="UP001642540"/>
    </source>
</evidence>
<dbReference type="PANTHER" id="PTHR11552:SF147">
    <property type="entry name" value="CHOLINE DEHYDROGENASE, MITOCHONDRIAL"/>
    <property type="match status" value="1"/>
</dbReference>
<proteinExistence type="inferred from homology"/>
<dbReference type="Pfam" id="PF00732">
    <property type="entry name" value="GMC_oxred_N"/>
    <property type="match status" value="1"/>
</dbReference>
<evidence type="ECO:0008006" key="10">
    <source>
        <dbReference type="Google" id="ProtNLM"/>
    </source>
</evidence>
<dbReference type="PIRSF" id="PIRSF000137">
    <property type="entry name" value="Alcohol_oxidase"/>
    <property type="match status" value="1"/>
</dbReference>
<dbReference type="InterPro" id="IPR036188">
    <property type="entry name" value="FAD/NAD-bd_sf"/>
</dbReference>
<evidence type="ECO:0000259" key="6">
    <source>
        <dbReference type="Pfam" id="PF00732"/>
    </source>
</evidence>
<feature type="chain" id="PRO_5045202326" description="Oxygen-dependent choline dehydrogenase" evidence="5">
    <location>
        <begin position="20"/>
        <end position="595"/>
    </location>
</feature>
<keyword evidence="9" id="KW-1185">Reference proteome</keyword>
<evidence type="ECO:0000313" key="8">
    <source>
        <dbReference type="EMBL" id="CAL8130278.1"/>
    </source>
</evidence>
<dbReference type="InterPro" id="IPR012132">
    <property type="entry name" value="GMC_OxRdtase"/>
</dbReference>
<feature type="domain" description="Glucose-methanol-choline oxidoreductase N-terminal" evidence="6">
    <location>
        <begin position="46"/>
        <end position="338"/>
    </location>
</feature>
<feature type="domain" description="Glucose-methanol-choline oxidoreductase C-terminal" evidence="7">
    <location>
        <begin position="440"/>
        <end position="583"/>
    </location>
</feature>
<evidence type="ECO:0000256" key="3">
    <source>
        <dbReference type="ARBA" id="ARBA00022630"/>
    </source>
</evidence>
<keyword evidence="3" id="KW-0285">Flavoprotein</keyword>
<keyword evidence="4" id="KW-0274">FAD</keyword>
<dbReference type="EMBL" id="CAXLJM020000081">
    <property type="protein sequence ID" value="CAL8130278.1"/>
    <property type="molecule type" value="Genomic_DNA"/>
</dbReference>
<comment type="similarity">
    <text evidence="2">Belongs to the GMC oxidoreductase family.</text>
</comment>
<reference evidence="8 9" key="1">
    <citation type="submission" date="2024-08" db="EMBL/GenBank/DDBJ databases">
        <authorList>
            <person name="Cucini C."/>
            <person name="Frati F."/>
        </authorList>
    </citation>
    <scope>NUCLEOTIDE SEQUENCE [LARGE SCALE GENOMIC DNA]</scope>
</reference>
<comment type="cofactor">
    <cofactor evidence="1">
        <name>FAD</name>
        <dbReference type="ChEBI" id="CHEBI:57692"/>
    </cofactor>
</comment>
<dbReference type="SUPFAM" id="SSF51905">
    <property type="entry name" value="FAD/NAD(P)-binding domain"/>
    <property type="match status" value="1"/>
</dbReference>
<name>A0ABP1RLP2_9HEXA</name>
<sequence length="595" mass="66325">MKLLAFVLGSIPILIQFYAKKYLEDDRASTLTELEGDLNLPRIQEYDFIVVGGGSAGCVLAGRISEHFNVLLLEGGGEPVPATKVPYFAYEVGFNPSINYGYRSVPQPRASNRVISLSLGKMLGGSGSHNDMAHTRGSPFDYNNYAHLLNDTSWTYANVLKYFKLNEDFIGQLFEDKHWEYYGHNGPITVDTDTPPFLPIWFEVAKELGYEIGDPNGYQRESFAPLAKAIKKGQRSSSYNEYVKPFVGTRTNLTVHPYSIVTQVLIDDNKKAYGVLYERHGIPQIVHASKEIIISSGVFGSPLLLMKSGIGPRDQLEAARIPVKLELPSVGQNLEDHLMFTLSNIQYNSSILPFIPQLPKNEKEFEEALKKYQETGEGLLGQLIFGPQAFLVSSRAKQELQWDWPDLQLFFSPDNCLGVNSGGNEIPISCIHMFLTRGKSRGSVQLNRTVYRSGVTNDDTKLAVIDYKMFEGEGESDLDVLIEGTELLLTLINSTTMQKYGAKWNGRPHPACKSFEFPSKDYWRCLIPRQIFVAHHGVGTCSMGSVVDSKFRVKGISNLRVVDASVFPAAPNANINAAVMMIAEKASADVRMQWM</sequence>
<organism evidence="8 9">
    <name type="scientific">Orchesella dallaii</name>
    <dbReference type="NCBI Taxonomy" id="48710"/>
    <lineage>
        <taxon>Eukaryota</taxon>
        <taxon>Metazoa</taxon>
        <taxon>Ecdysozoa</taxon>
        <taxon>Arthropoda</taxon>
        <taxon>Hexapoda</taxon>
        <taxon>Collembola</taxon>
        <taxon>Entomobryomorpha</taxon>
        <taxon>Entomobryoidea</taxon>
        <taxon>Orchesellidae</taxon>
        <taxon>Orchesellinae</taxon>
        <taxon>Orchesella</taxon>
    </lineage>
</organism>
<evidence type="ECO:0000256" key="2">
    <source>
        <dbReference type="ARBA" id="ARBA00010790"/>
    </source>
</evidence>
<gene>
    <name evidence="8" type="ORF">ODALV1_LOCUS23653</name>
</gene>
<evidence type="ECO:0000256" key="1">
    <source>
        <dbReference type="ARBA" id="ARBA00001974"/>
    </source>
</evidence>